<dbReference type="OrthoDB" id="40334at2759"/>
<dbReference type="SUPFAM" id="SSF52833">
    <property type="entry name" value="Thioredoxin-like"/>
    <property type="match status" value="1"/>
</dbReference>
<dbReference type="Proteomes" id="UP000247810">
    <property type="component" value="Unassembled WGS sequence"/>
</dbReference>
<organism evidence="2 3">
    <name type="scientific">Aspergillus ellipticus CBS 707.79</name>
    <dbReference type="NCBI Taxonomy" id="1448320"/>
    <lineage>
        <taxon>Eukaryota</taxon>
        <taxon>Fungi</taxon>
        <taxon>Dikarya</taxon>
        <taxon>Ascomycota</taxon>
        <taxon>Pezizomycotina</taxon>
        <taxon>Eurotiomycetes</taxon>
        <taxon>Eurotiomycetidae</taxon>
        <taxon>Eurotiales</taxon>
        <taxon>Aspergillaceae</taxon>
        <taxon>Aspergillus</taxon>
        <taxon>Aspergillus subgen. Circumdati</taxon>
    </lineage>
</organism>
<accession>A0A319CWQ9</accession>
<dbReference type="AlphaFoldDB" id="A0A319CWQ9"/>
<name>A0A319CWQ9_9EURO</name>
<feature type="region of interest" description="Disordered" evidence="1">
    <location>
        <begin position="1"/>
        <end position="29"/>
    </location>
</feature>
<dbReference type="STRING" id="1448320.A0A319CWQ9"/>
<dbReference type="VEuPathDB" id="FungiDB:BO71DRAFT_453241"/>
<evidence type="ECO:0000313" key="3">
    <source>
        <dbReference type="Proteomes" id="UP000247810"/>
    </source>
</evidence>
<proteinExistence type="predicted"/>
<gene>
    <name evidence="2" type="ORF">BO71DRAFT_453241</name>
</gene>
<evidence type="ECO:0000313" key="2">
    <source>
        <dbReference type="EMBL" id="PYH89725.1"/>
    </source>
</evidence>
<dbReference type="Gene3D" id="3.40.30.10">
    <property type="entry name" value="Glutaredoxin"/>
    <property type="match status" value="1"/>
</dbReference>
<dbReference type="InterPro" id="IPR032801">
    <property type="entry name" value="PXL2A/B/C"/>
</dbReference>
<keyword evidence="3" id="KW-1185">Reference proteome</keyword>
<dbReference type="InterPro" id="IPR036249">
    <property type="entry name" value="Thioredoxin-like_sf"/>
</dbReference>
<evidence type="ECO:0008006" key="4">
    <source>
        <dbReference type="Google" id="ProtNLM"/>
    </source>
</evidence>
<dbReference type="EMBL" id="KZ826014">
    <property type="protein sequence ID" value="PYH89725.1"/>
    <property type="molecule type" value="Genomic_DNA"/>
</dbReference>
<dbReference type="PANTHER" id="PTHR28630">
    <property type="match status" value="1"/>
</dbReference>
<dbReference type="FunFam" id="3.40.30.10:FF:000404">
    <property type="entry name" value="WGS project CABT00000000 data, contig 2.14"/>
    <property type="match status" value="1"/>
</dbReference>
<dbReference type="CDD" id="cd02970">
    <property type="entry name" value="PRX_like2"/>
    <property type="match status" value="1"/>
</dbReference>
<dbReference type="PANTHER" id="PTHR28630:SF3">
    <property type="entry name" value="PEROXIREDOXIN-LIKE 2C"/>
    <property type="match status" value="1"/>
</dbReference>
<reference evidence="2 3" key="1">
    <citation type="submission" date="2018-02" db="EMBL/GenBank/DDBJ databases">
        <title>The genomes of Aspergillus section Nigri reveals drivers in fungal speciation.</title>
        <authorList>
            <consortium name="DOE Joint Genome Institute"/>
            <person name="Vesth T.C."/>
            <person name="Nybo J."/>
            <person name="Theobald S."/>
            <person name="Brandl J."/>
            <person name="Frisvad J.C."/>
            <person name="Nielsen K.F."/>
            <person name="Lyhne E.K."/>
            <person name="Kogle M.E."/>
            <person name="Kuo A."/>
            <person name="Riley R."/>
            <person name="Clum A."/>
            <person name="Nolan M."/>
            <person name="Lipzen A."/>
            <person name="Salamov A."/>
            <person name="Henrissat B."/>
            <person name="Wiebenga A."/>
            <person name="De vries R.P."/>
            <person name="Grigoriev I.V."/>
            <person name="Mortensen U.H."/>
            <person name="Andersen M.R."/>
            <person name="Baker S.E."/>
        </authorList>
    </citation>
    <scope>NUCLEOTIDE SEQUENCE [LARGE SCALE GENOMIC DNA]</scope>
    <source>
        <strain evidence="2 3">CBS 707.79</strain>
    </source>
</reference>
<dbReference type="Pfam" id="PF13911">
    <property type="entry name" value="AhpC-TSA_2"/>
    <property type="match status" value="1"/>
</dbReference>
<sequence length="226" mass="24607">MADTTPVAKDADPADSPAVTTTTPDDLPSAETQAKVAGFQVLDRDSHEHPFQDIYTHTNTQRTLVIFIRHFFCGSCQEYLRSLSQTITPDFLAGLATPTAVVIVGCGDPGLIATYATETGCPFPIYADPSRKLYDELGMVTSLALGAKPEYIRKGMARIVAESVWQTLKQFPSGLALKGGDSRQNGGEFLFEAEEDGEGKGLVWCHRMKATRDHAEVAELVQILQQ</sequence>
<protein>
    <recommendedName>
        <fullName evidence="4">AhpC/TSA antioxidant enzyme-domain-containing protein</fullName>
    </recommendedName>
</protein>
<evidence type="ECO:0000256" key="1">
    <source>
        <dbReference type="SAM" id="MobiDB-lite"/>
    </source>
</evidence>